<proteinExistence type="predicted"/>
<name>A0AAP0NE88_LIQFO</name>
<dbReference type="AlphaFoldDB" id="A0AAP0NE88"/>
<organism evidence="1 2">
    <name type="scientific">Liquidambar formosana</name>
    <name type="common">Formosan gum</name>
    <dbReference type="NCBI Taxonomy" id="63359"/>
    <lineage>
        <taxon>Eukaryota</taxon>
        <taxon>Viridiplantae</taxon>
        <taxon>Streptophyta</taxon>
        <taxon>Embryophyta</taxon>
        <taxon>Tracheophyta</taxon>
        <taxon>Spermatophyta</taxon>
        <taxon>Magnoliopsida</taxon>
        <taxon>eudicotyledons</taxon>
        <taxon>Gunneridae</taxon>
        <taxon>Pentapetalae</taxon>
        <taxon>Saxifragales</taxon>
        <taxon>Altingiaceae</taxon>
        <taxon>Liquidambar</taxon>
    </lineage>
</organism>
<sequence length="105" mass="12446">MDIRNWCSSGTETIQLGRRCYNEIESTSPRSNKQMWKVLWRKLKKEKRKFFESSVHVQQVPYDAYTYSQNFDQGSVWDEPDNLSRSFSARFADPSRVVFLKKGIV</sequence>
<gene>
    <name evidence="1" type="ORF">L1049_001192</name>
</gene>
<evidence type="ECO:0000313" key="2">
    <source>
        <dbReference type="Proteomes" id="UP001415857"/>
    </source>
</evidence>
<dbReference type="PANTHER" id="PTHR33168">
    <property type="entry name" value="STRESS INDUCED PROTEIN-RELATED"/>
    <property type="match status" value="1"/>
</dbReference>
<reference evidence="1 2" key="1">
    <citation type="journal article" date="2024" name="Plant J.">
        <title>Genome sequences and population genomics reveal climatic adaptation and genomic divergence between two closely related sweetgum species.</title>
        <authorList>
            <person name="Xu W.Q."/>
            <person name="Ren C.Q."/>
            <person name="Zhang X.Y."/>
            <person name="Comes H.P."/>
            <person name="Liu X.H."/>
            <person name="Li Y.G."/>
            <person name="Kettle C.J."/>
            <person name="Jalonen R."/>
            <person name="Gaisberger H."/>
            <person name="Ma Y.Z."/>
            <person name="Qiu Y.X."/>
        </authorList>
    </citation>
    <scope>NUCLEOTIDE SEQUENCE [LARGE SCALE GENOMIC DNA]</scope>
    <source>
        <strain evidence="1">Hangzhou</strain>
    </source>
</reference>
<protein>
    <submittedName>
        <fullName evidence="1">Uncharacterized protein</fullName>
    </submittedName>
</protein>
<comment type="caution">
    <text evidence="1">The sequence shown here is derived from an EMBL/GenBank/DDBJ whole genome shotgun (WGS) entry which is preliminary data.</text>
</comment>
<dbReference type="EMBL" id="JBBPBK010000015">
    <property type="protein sequence ID" value="KAK9269419.1"/>
    <property type="molecule type" value="Genomic_DNA"/>
</dbReference>
<keyword evidence="2" id="KW-1185">Reference proteome</keyword>
<dbReference type="Proteomes" id="UP001415857">
    <property type="component" value="Unassembled WGS sequence"/>
</dbReference>
<accession>A0AAP0NE88</accession>
<evidence type="ECO:0000313" key="1">
    <source>
        <dbReference type="EMBL" id="KAK9269419.1"/>
    </source>
</evidence>